<proteinExistence type="predicted"/>
<dbReference type="InterPro" id="IPR050490">
    <property type="entry name" value="Bact_solute-bd_prot1"/>
</dbReference>
<dbReference type="InterPro" id="IPR006311">
    <property type="entry name" value="TAT_signal"/>
</dbReference>
<feature type="signal peptide" evidence="1">
    <location>
        <begin position="1"/>
        <end position="24"/>
    </location>
</feature>
<dbReference type="PROSITE" id="PS51257">
    <property type="entry name" value="PROKAR_LIPOPROTEIN"/>
    <property type="match status" value="1"/>
</dbReference>
<name>A0A1H1TMR0_9ACTN</name>
<organism evidence="2 3">
    <name type="scientific">Friedmanniella luteola</name>
    <dbReference type="NCBI Taxonomy" id="546871"/>
    <lineage>
        <taxon>Bacteria</taxon>
        <taxon>Bacillati</taxon>
        <taxon>Actinomycetota</taxon>
        <taxon>Actinomycetes</taxon>
        <taxon>Propionibacteriales</taxon>
        <taxon>Nocardioidaceae</taxon>
        <taxon>Friedmanniella</taxon>
    </lineage>
</organism>
<dbReference type="Gene3D" id="3.40.190.10">
    <property type="entry name" value="Periplasmic binding protein-like II"/>
    <property type="match status" value="2"/>
</dbReference>
<dbReference type="EMBL" id="LT629749">
    <property type="protein sequence ID" value="SDS61236.1"/>
    <property type="molecule type" value="Genomic_DNA"/>
</dbReference>
<evidence type="ECO:0000256" key="1">
    <source>
        <dbReference type="SAM" id="SignalP"/>
    </source>
</evidence>
<dbReference type="Pfam" id="PF01547">
    <property type="entry name" value="SBP_bac_1"/>
    <property type="match status" value="1"/>
</dbReference>
<dbReference type="InterPro" id="IPR006059">
    <property type="entry name" value="SBP"/>
</dbReference>
<dbReference type="PANTHER" id="PTHR43649:SF11">
    <property type="entry name" value="ABC TRANSPORTER SUBSTRATE-BINDING PROTEIN YESO-RELATED"/>
    <property type="match status" value="1"/>
</dbReference>
<dbReference type="PANTHER" id="PTHR43649">
    <property type="entry name" value="ARABINOSE-BINDING PROTEIN-RELATED"/>
    <property type="match status" value="1"/>
</dbReference>
<dbReference type="PROSITE" id="PS51318">
    <property type="entry name" value="TAT"/>
    <property type="match status" value="1"/>
</dbReference>
<gene>
    <name evidence="2" type="ORF">SAMN04488543_2054</name>
</gene>
<dbReference type="AlphaFoldDB" id="A0A1H1TMR0"/>
<keyword evidence="1" id="KW-0732">Signal</keyword>
<evidence type="ECO:0000313" key="2">
    <source>
        <dbReference type="EMBL" id="SDS61236.1"/>
    </source>
</evidence>
<dbReference type="RefSeq" id="WP_091412646.1">
    <property type="nucleotide sequence ID" value="NZ_LT629749.1"/>
</dbReference>
<protein>
    <submittedName>
        <fullName evidence="2">Carbohydrate ABC transporter substrate-binding protein, CUT1 family</fullName>
    </submittedName>
</protein>
<evidence type="ECO:0000313" key="3">
    <source>
        <dbReference type="Proteomes" id="UP000199092"/>
    </source>
</evidence>
<keyword evidence="3" id="KW-1185">Reference proteome</keyword>
<dbReference type="SUPFAM" id="SSF53850">
    <property type="entry name" value="Periplasmic binding protein-like II"/>
    <property type="match status" value="1"/>
</dbReference>
<reference evidence="2 3" key="1">
    <citation type="submission" date="2016-10" db="EMBL/GenBank/DDBJ databases">
        <authorList>
            <person name="de Groot N.N."/>
        </authorList>
    </citation>
    <scope>NUCLEOTIDE SEQUENCE [LARGE SCALE GENOMIC DNA]</scope>
    <source>
        <strain evidence="2 3">DSM 21741</strain>
    </source>
</reference>
<dbReference type="OrthoDB" id="7918484at2"/>
<feature type="chain" id="PRO_5039299403" evidence="1">
    <location>
        <begin position="25"/>
        <end position="434"/>
    </location>
</feature>
<sequence length="434" mass="45131">MGLNRRQFLTGSLAVAAATAGLSACGGGSSSGGSGGSGDGSADLAFAWWGNDVRNKNTAAAVTAYTAANPTVKISQQPGEWASYWDKLATQTAGNTAPDIIQMDVAYISEYGSRGALLDLEKNGADVSKFAPGTVDSGKVDGQLVGINAGVNAAVILANPKVFEKAGMDLPDDTTWTWDSMMATASEVAAKADVPTGVAAMFPTDVMFAAFLRQNGKELWKDGQLGFEAADAQSWFDLMMRFQDAKAMGTPSAMTEEATKPVDQAAIAVGSAAMQTSNSNQLEALSAAAGTELVLLRFPSLTGKATERKAWYKASMLFSASARSKDPEAAVAFINWLVNSPDAANANLAERGIPANTEIAAAIQPKLSKVQQTVAKFIADIEPELSGTLPNPPAGGGTLGAVMLRYETDVLFQKSSTADAAQKFVDEVKSNLTA</sequence>
<accession>A0A1H1TMR0</accession>
<dbReference type="STRING" id="546871.SAMN04488543_2054"/>
<dbReference type="Proteomes" id="UP000199092">
    <property type="component" value="Chromosome I"/>
</dbReference>